<name>A0A6A5UKW9_9PLEO</name>
<evidence type="ECO:0000256" key="1">
    <source>
        <dbReference type="SAM" id="MobiDB-lite"/>
    </source>
</evidence>
<dbReference type="AlphaFoldDB" id="A0A6A5UKW9"/>
<sequence>MPATCRQLIGQSHPKIEFSPEQKATIIAVATQNKEARENRSWRAIGSRLVTAAKLRAANRCLTTLREIVALSGRSPTTQIFITRVVSPEAKKLPKQALDKENQHNKEQRQRLVPQARAALRELGDAEANSRASA</sequence>
<accession>A0A6A5UKW9</accession>
<feature type="region of interest" description="Disordered" evidence="1">
    <location>
        <begin position="93"/>
        <end position="134"/>
    </location>
</feature>
<protein>
    <submittedName>
        <fullName evidence="2">Uncharacterized protein</fullName>
    </submittedName>
</protein>
<gene>
    <name evidence="2" type="ORF">BU23DRAFT_575692</name>
</gene>
<proteinExistence type="predicted"/>
<feature type="compositionally biased region" description="Basic and acidic residues" evidence="1">
    <location>
        <begin position="93"/>
        <end position="110"/>
    </location>
</feature>
<keyword evidence="3" id="KW-1185">Reference proteome</keyword>
<dbReference type="Proteomes" id="UP000800036">
    <property type="component" value="Unassembled WGS sequence"/>
</dbReference>
<dbReference type="EMBL" id="ML976788">
    <property type="protein sequence ID" value="KAF1964432.1"/>
    <property type="molecule type" value="Genomic_DNA"/>
</dbReference>
<evidence type="ECO:0000313" key="3">
    <source>
        <dbReference type="Proteomes" id="UP000800036"/>
    </source>
</evidence>
<reference evidence="2" key="1">
    <citation type="journal article" date="2020" name="Stud. Mycol.">
        <title>101 Dothideomycetes genomes: a test case for predicting lifestyles and emergence of pathogens.</title>
        <authorList>
            <person name="Haridas S."/>
            <person name="Albert R."/>
            <person name="Binder M."/>
            <person name="Bloem J."/>
            <person name="Labutti K."/>
            <person name="Salamov A."/>
            <person name="Andreopoulos B."/>
            <person name="Baker S."/>
            <person name="Barry K."/>
            <person name="Bills G."/>
            <person name="Bluhm B."/>
            <person name="Cannon C."/>
            <person name="Castanera R."/>
            <person name="Culley D."/>
            <person name="Daum C."/>
            <person name="Ezra D."/>
            <person name="Gonzalez J."/>
            <person name="Henrissat B."/>
            <person name="Kuo A."/>
            <person name="Liang C."/>
            <person name="Lipzen A."/>
            <person name="Lutzoni F."/>
            <person name="Magnuson J."/>
            <person name="Mondo S."/>
            <person name="Nolan M."/>
            <person name="Ohm R."/>
            <person name="Pangilinan J."/>
            <person name="Park H.-J."/>
            <person name="Ramirez L."/>
            <person name="Alfaro M."/>
            <person name="Sun H."/>
            <person name="Tritt A."/>
            <person name="Yoshinaga Y."/>
            <person name="Zwiers L.-H."/>
            <person name="Turgeon B."/>
            <person name="Goodwin S."/>
            <person name="Spatafora J."/>
            <person name="Crous P."/>
            <person name="Grigoriev I."/>
        </authorList>
    </citation>
    <scope>NUCLEOTIDE SEQUENCE</scope>
    <source>
        <strain evidence="2">CBS 107.79</strain>
    </source>
</reference>
<organism evidence="2 3">
    <name type="scientific">Bimuria novae-zelandiae CBS 107.79</name>
    <dbReference type="NCBI Taxonomy" id="1447943"/>
    <lineage>
        <taxon>Eukaryota</taxon>
        <taxon>Fungi</taxon>
        <taxon>Dikarya</taxon>
        <taxon>Ascomycota</taxon>
        <taxon>Pezizomycotina</taxon>
        <taxon>Dothideomycetes</taxon>
        <taxon>Pleosporomycetidae</taxon>
        <taxon>Pleosporales</taxon>
        <taxon>Massarineae</taxon>
        <taxon>Didymosphaeriaceae</taxon>
        <taxon>Bimuria</taxon>
    </lineage>
</organism>
<evidence type="ECO:0000313" key="2">
    <source>
        <dbReference type="EMBL" id="KAF1964432.1"/>
    </source>
</evidence>